<comment type="similarity">
    <text evidence="1">Belongs to the multicopper oxidase family.</text>
</comment>
<comment type="caution">
    <text evidence="4">The sequence shown here is derived from an EMBL/GenBank/DDBJ whole genome shotgun (WGS) entry which is preliminary data.</text>
</comment>
<dbReference type="GO" id="GO:0016491">
    <property type="term" value="F:oxidoreductase activity"/>
    <property type="evidence" value="ECO:0007669"/>
    <property type="project" value="TreeGrafter"/>
</dbReference>
<reference evidence="4" key="1">
    <citation type="submission" date="2023-10" db="EMBL/GenBank/DDBJ databases">
        <authorList>
            <person name="Hackl T."/>
        </authorList>
    </citation>
    <scope>NUCLEOTIDE SEQUENCE</scope>
</reference>
<evidence type="ECO:0000313" key="5">
    <source>
        <dbReference type="Proteomes" id="UP001295740"/>
    </source>
</evidence>
<dbReference type="Pfam" id="PF00394">
    <property type="entry name" value="Cu-oxidase"/>
    <property type="match status" value="1"/>
</dbReference>
<dbReference type="InterPro" id="IPR001117">
    <property type="entry name" value="Cu-oxidase_2nd"/>
</dbReference>
<dbReference type="AlphaFoldDB" id="A0AAI8W1H8"/>
<gene>
    <name evidence="4" type="ORF">KHLLAP_LOCUS14806</name>
</gene>
<dbReference type="Gene3D" id="2.60.40.420">
    <property type="entry name" value="Cupredoxins - blue copper proteins"/>
    <property type="match status" value="1"/>
</dbReference>
<dbReference type="InterPro" id="IPR045087">
    <property type="entry name" value="Cu-oxidase_fam"/>
</dbReference>
<evidence type="ECO:0000256" key="1">
    <source>
        <dbReference type="ARBA" id="ARBA00010609"/>
    </source>
</evidence>
<feature type="non-terminal residue" evidence="4">
    <location>
        <position position="230"/>
    </location>
</feature>
<dbReference type="SUPFAM" id="SSF49503">
    <property type="entry name" value="Cupredoxins"/>
    <property type="match status" value="1"/>
</dbReference>
<feature type="domain" description="Plastocyanin-like" evidence="3">
    <location>
        <begin position="147"/>
        <end position="229"/>
    </location>
</feature>
<name>A0AAI8W1H8_9PEZI</name>
<dbReference type="PANTHER" id="PTHR11709:SF502">
    <property type="entry name" value="MULTICOPPER OXIDASE"/>
    <property type="match status" value="1"/>
</dbReference>
<feature type="region of interest" description="Disordered" evidence="2">
    <location>
        <begin position="96"/>
        <end position="117"/>
    </location>
</feature>
<evidence type="ECO:0000259" key="3">
    <source>
        <dbReference type="Pfam" id="PF00394"/>
    </source>
</evidence>
<evidence type="ECO:0000256" key="2">
    <source>
        <dbReference type="SAM" id="MobiDB-lite"/>
    </source>
</evidence>
<dbReference type="InterPro" id="IPR008972">
    <property type="entry name" value="Cupredoxin"/>
</dbReference>
<feature type="region of interest" description="Disordered" evidence="2">
    <location>
        <begin position="24"/>
        <end position="51"/>
    </location>
</feature>
<dbReference type="Proteomes" id="UP001295740">
    <property type="component" value="Unassembled WGS sequence"/>
</dbReference>
<feature type="compositionally biased region" description="Polar residues" evidence="2">
    <location>
        <begin position="37"/>
        <end position="47"/>
    </location>
</feature>
<proteinExistence type="inferred from homology"/>
<feature type="compositionally biased region" description="Basic and acidic residues" evidence="2">
    <location>
        <begin position="96"/>
        <end position="105"/>
    </location>
</feature>
<sequence length="230" mass="25398">MTARPYVKQIPLLPPFRIITVNSSPNAHTHTHAPIHAQSSASTTTAEDGSRDCDLRPDHHINWEKLAARAGFKDAAAARAHYNPFLKPDWLDTSLTDRKDPHDAEGSSIHHPMPRRAGGQHHAWNGVFGGILIHGPASVPYDEDMGILMLGDWFHNTTDALWGSASTGLPPRAQNGLINGTNVYGDSGKRFETKFTAGKRHRIRLVNTAIDTFFKFMIDDHKMTVIAADL</sequence>
<keyword evidence="5" id="KW-1185">Reference proteome</keyword>
<accession>A0AAI8W1H8</accession>
<evidence type="ECO:0000313" key="4">
    <source>
        <dbReference type="EMBL" id="CAJ2514338.1"/>
    </source>
</evidence>
<dbReference type="EMBL" id="CAUWAG010000020">
    <property type="protein sequence ID" value="CAJ2514338.1"/>
    <property type="molecule type" value="Genomic_DNA"/>
</dbReference>
<organism evidence="4 5">
    <name type="scientific">Anthostomella pinea</name>
    <dbReference type="NCBI Taxonomy" id="933095"/>
    <lineage>
        <taxon>Eukaryota</taxon>
        <taxon>Fungi</taxon>
        <taxon>Dikarya</taxon>
        <taxon>Ascomycota</taxon>
        <taxon>Pezizomycotina</taxon>
        <taxon>Sordariomycetes</taxon>
        <taxon>Xylariomycetidae</taxon>
        <taxon>Xylariales</taxon>
        <taxon>Xylariaceae</taxon>
        <taxon>Anthostomella</taxon>
    </lineage>
</organism>
<protein>
    <submittedName>
        <fullName evidence="4">Uu.00g024570.m01.CDS01</fullName>
    </submittedName>
</protein>
<dbReference type="PANTHER" id="PTHR11709">
    <property type="entry name" value="MULTI-COPPER OXIDASE"/>
    <property type="match status" value="1"/>
</dbReference>